<dbReference type="InterPro" id="IPR050097">
    <property type="entry name" value="Ferredoxin-NADP_redctase_2"/>
</dbReference>
<evidence type="ECO:0000313" key="4">
    <source>
        <dbReference type="EMBL" id="KAA9340170.1"/>
    </source>
</evidence>
<dbReference type="Proteomes" id="UP000326570">
    <property type="component" value="Unassembled WGS sequence"/>
</dbReference>
<comment type="caution">
    <text evidence="4">The sequence shown here is derived from an EMBL/GenBank/DDBJ whole genome shotgun (WGS) entry which is preliminary data.</text>
</comment>
<sequence length="297" mass="32839">MYDVIIVGGGPAGLSAAMVLGRCRRKVALFDTGKPRNRWSESMNGFITRDGINPGNFIKLGRKELGKYGVEVHEREIVEVDYSSEGFKAVDAKGNEYRSKKLLLATGLKDRLPDLPGIEEMYGKSVHHCPYCDGWESRDKPIAAYGRMRNGFGLSLSLKTWSNDVMLFTDGTNKLTDPEISELERNGVQLNTKKIKRLEGENGRLQQIVLADGTSEHREAMFFSTGTEQQSRLGELLGCEFTSKGVVKTRKLQMTNIKGLFVAGDSARDVQLVIVAAAEGTKAAVAINMELQSESRR</sequence>
<dbReference type="RefSeq" id="WP_150903243.1">
    <property type="nucleotide sequence ID" value="NZ_VTWT01000003.1"/>
</dbReference>
<gene>
    <name evidence="4" type="ORF">F0P94_07430</name>
</gene>
<name>A0A5N1J0L5_9BACT</name>
<dbReference type="PRINTS" id="PR00469">
    <property type="entry name" value="PNDRDTASEII"/>
</dbReference>
<reference evidence="4 5" key="1">
    <citation type="submission" date="2019-09" db="EMBL/GenBank/DDBJ databases">
        <title>Genome sequence of Adhaeribacter sp. M2.</title>
        <authorList>
            <person name="Srinivasan S."/>
        </authorList>
    </citation>
    <scope>NUCLEOTIDE SEQUENCE [LARGE SCALE GENOMIC DNA]</scope>
    <source>
        <strain evidence="4 5">M2</strain>
    </source>
</reference>
<dbReference type="EMBL" id="VTWT01000003">
    <property type="protein sequence ID" value="KAA9340170.1"/>
    <property type="molecule type" value="Genomic_DNA"/>
</dbReference>
<dbReference type="GO" id="GO:0016491">
    <property type="term" value="F:oxidoreductase activity"/>
    <property type="evidence" value="ECO:0007669"/>
    <property type="project" value="UniProtKB-KW"/>
</dbReference>
<organism evidence="4 5">
    <name type="scientific">Adhaeribacter soli</name>
    <dbReference type="NCBI Taxonomy" id="2607655"/>
    <lineage>
        <taxon>Bacteria</taxon>
        <taxon>Pseudomonadati</taxon>
        <taxon>Bacteroidota</taxon>
        <taxon>Cytophagia</taxon>
        <taxon>Cytophagales</taxon>
        <taxon>Hymenobacteraceae</taxon>
        <taxon>Adhaeribacter</taxon>
    </lineage>
</organism>
<protein>
    <submittedName>
        <fullName evidence="4">NAD(P)/FAD-dependent oxidoreductase</fullName>
    </submittedName>
</protein>
<dbReference type="SUPFAM" id="SSF51905">
    <property type="entry name" value="FAD/NAD(P)-binding domain"/>
    <property type="match status" value="1"/>
</dbReference>
<evidence type="ECO:0000256" key="2">
    <source>
        <dbReference type="ARBA" id="ARBA00023002"/>
    </source>
</evidence>
<dbReference type="Gene3D" id="3.50.50.60">
    <property type="entry name" value="FAD/NAD(P)-binding domain"/>
    <property type="match status" value="2"/>
</dbReference>
<evidence type="ECO:0000259" key="3">
    <source>
        <dbReference type="Pfam" id="PF07992"/>
    </source>
</evidence>
<feature type="domain" description="FAD/NAD(P)-binding" evidence="3">
    <location>
        <begin position="2"/>
        <end position="280"/>
    </location>
</feature>
<evidence type="ECO:0000256" key="1">
    <source>
        <dbReference type="ARBA" id="ARBA00022630"/>
    </source>
</evidence>
<keyword evidence="1" id="KW-0285">Flavoprotein</keyword>
<dbReference type="PRINTS" id="PR00368">
    <property type="entry name" value="FADPNR"/>
</dbReference>
<dbReference type="PANTHER" id="PTHR48105">
    <property type="entry name" value="THIOREDOXIN REDUCTASE 1-RELATED-RELATED"/>
    <property type="match status" value="1"/>
</dbReference>
<keyword evidence="2" id="KW-0560">Oxidoreductase</keyword>
<dbReference type="AlphaFoldDB" id="A0A5N1J0L5"/>
<dbReference type="InterPro" id="IPR036188">
    <property type="entry name" value="FAD/NAD-bd_sf"/>
</dbReference>
<evidence type="ECO:0000313" key="5">
    <source>
        <dbReference type="Proteomes" id="UP000326570"/>
    </source>
</evidence>
<dbReference type="InterPro" id="IPR023753">
    <property type="entry name" value="FAD/NAD-binding_dom"/>
</dbReference>
<keyword evidence="5" id="KW-1185">Reference proteome</keyword>
<accession>A0A5N1J0L5</accession>
<proteinExistence type="predicted"/>
<dbReference type="Pfam" id="PF07992">
    <property type="entry name" value="Pyr_redox_2"/>
    <property type="match status" value="1"/>
</dbReference>